<accession>A0A9P4M5H4</accession>
<dbReference type="OrthoDB" id="2687452at2759"/>
<evidence type="ECO:0000313" key="2">
    <source>
        <dbReference type="EMBL" id="KAF2098741.1"/>
    </source>
</evidence>
<gene>
    <name evidence="2" type="ORF">NA57DRAFT_56387</name>
</gene>
<protein>
    <submittedName>
        <fullName evidence="2">Uncharacterized protein</fullName>
    </submittedName>
</protein>
<evidence type="ECO:0000256" key="1">
    <source>
        <dbReference type="SAM" id="MobiDB-lite"/>
    </source>
</evidence>
<dbReference type="AlphaFoldDB" id="A0A9P4M5H4"/>
<proteinExistence type="predicted"/>
<evidence type="ECO:0000313" key="3">
    <source>
        <dbReference type="Proteomes" id="UP000799772"/>
    </source>
</evidence>
<dbReference type="Proteomes" id="UP000799772">
    <property type="component" value="Unassembled WGS sequence"/>
</dbReference>
<feature type="region of interest" description="Disordered" evidence="1">
    <location>
        <begin position="146"/>
        <end position="165"/>
    </location>
</feature>
<name>A0A9P4M5H4_9PEZI</name>
<comment type="caution">
    <text evidence="2">The sequence shown here is derived from an EMBL/GenBank/DDBJ whole genome shotgun (WGS) entry which is preliminary data.</text>
</comment>
<feature type="region of interest" description="Disordered" evidence="1">
    <location>
        <begin position="233"/>
        <end position="256"/>
    </location>
</feature>
<organism evidence="2 3">
    <name type="scientific">Rhizodiscina lignyota</name>
    <dbReference type="NCBI Taxonomy" id="1504668"/>
    <lineage>
        <taxon>Eukaryota</taxon>
        <taxon>Fungi</taxon>
        <taxon>Dikarya</taxon>
        <taxon>Ascomycota</taxon>
        <taxon>Pezizomycotina</taxon>
        <taxon>Dothideomycetes</taxon>
        <taxon>Pleosporomycetidae</taxon>
        <taxon>Aulographales</taxon>
        <taxon>Rhizodiscinaceae</taxon>
        <taxon>Rhizodiscina</taxon>
    </lineage>
</organism>
<dbReference type="EMBL" id="ML978126">
    <property type="protein sequence ID" value="KAF2098741.1"/>
    <property type="molecule type" value="Genomic_DNA"/>
</dbReference>
<sequence>MDVVWVAPAHCGLRMLAGPSVAFILSIPQRRNAFGLPHTLPGPTWRPSLPESFASRIISTESQNIAKECAEYGSSEANAPVAPLRKSRDQMRACAVLTQSWTSSSCERSNIHCKRKSDLRRHENTVHQVRNEYWCPFPACDRRHDPNGVRKPFPRKDKRDDHVKEVHGKRTLTPDTLIDPTASCTRQFLTETFVTTENRGPTLSSSVPNNFESLNAFDTSTVAASHLAPSDTTEISSLDGIEAPPNTSSTHGGLDGRKVRDINFGMSLITPFAEASAFEHDLSQYIALEAQRNIQIAGNAAFDFGFDESTVSSFVDNIDVESKIGQNPAEGHVRLSAYDPLISMNHHWMEDIGSGGSIQDAMSELDPLLLFGGNNEDNARINFQ</sequence>
<keyword evidence="3" id="KW-1185">Reference proteome</keyword>
<reference evidence="2" key="1">
    <citation type="journal article" date="2020" name="Stud. Mycol.">
        <title>101 Dothideomycetes genomes: a test case for predicting lifestyles and emergence of pathogens.</title>
        <authorList>
            <person name="Haridas S."/>
            <person name="Albert R."/>
            <person name="Binder M."/>
            <person name="Bloem J."/>
            <person name="Labutti K."/>
            <person name="Salamov A."/>
            <person name="Andreopoulos B."/>
            <person name="Baker S."/>
            <person name="Barry K."/>
            <person name="Bills G."/>
            <person name="Bluhm B."/>
            <person name="Cannon C."/>
            <person name="Castanera R."/>
            <person name="Culley D."/>
            <person name="Daum C."/>
            <person name="Ezra D."/>
            <person name="Gonzalez J."/>
            <person name="Henrissat B."/>
            <person name="Kuo A."/>
            <person name="Liang C."/>
            <person name="Lipzen A."/>
            <person name="Lutzoni F."/>
            <person name="Magnuson J."/>
            <person name="Mondo S."/>
            <person name="Nolan M."/>
            <person name="Ohm R."/>
            <person name="Pangilinan J."/>
            <person name="Park H.-J."/>
            <person name="Ramirez L."/>
            <person name="Alfaro M."/>
            <person name="Sun H."/>
            <person name="Tritt A."/>
            <person name="Yoshinaga Y."/>
            <person name="Zwiers L.-H."/>
            <person name="Turgeon B."/>
            <person name="Goodwin S."/>
            <person name="Spatafora J."/>
            <person name="Crous P."/>
            <person name="Grigoriev I."/>
        </authorList>
    </citation>
    <scope>NUCLEOTIDE SEQUENCE</scope>
    <source>
        <strain evidence="2">CBS 133067</strain>
    </source>
</reference>